<accession>C7Z689</accession>
<evidence type="ECO:0000256" key="2">
    <source>
        <dbReference type="ARBA" id="ARBA00010992"/>
    </source>
</evidence>
<feature type="transmembrane region" description="Helical" evidence="8">
    <location>
        <begin position="104"/>
        <end position="125"/>
    </location>
</feature>
<feature type="transmembrane region" description="Helical" evidence="8">
    <location>
        <begin position="327"/>
        <end position="350"/>
    </location>
</feature>
<dbReference type="AlphaFoldDB" id="C7Z689"/>
<name>C7Z689_FUSV7</name>
<feature type="transmembrane region" description="Helical" evidence="8">
    <location>
        <begin position="362"/>
        <end position="385"/>
    </location>
</feature>
<protein>
    <recommendedName>
        <fullName evidence="9">Major facilitator superfamily (MFS) profile domain-containing protein</fullName>
    </recommendedName>
</protein>
<evidence type="ECO:0000259" key="9">
    <source>
        <dbReference type="PROSITE" id="PS50850"/>
    </source>
</evidence>
<dbReference type="GO" id="GO:0016020">
    <property type="term" value="C:membrane"/>
    <property type="evidence" value="ECO:0007669"/>
    <property type="project" value="UniProtKB-SubCell"/>
</dbReference>
<evidence type="ECO:0000256" key="6">
    <source>
        <dbReference type="ARBA" id="ARBA00023136"/>
    </source>
</evidence>
<dbReference type="FunFam" id="1.20.1250.20:FF:000090">
    <property type="entry name" value="MFS sugar transporter, putative"/>
    <property type="match status" value="1"/>
</dbReference>
<evidence type="ECO:0000313" key="10">
    <source>
        <dbReference type="EMBL" id="EEU40657.1"/>
    </source>
</evidence>
<dbReference type="PROSITE" id="PS00217">
    <property type="entry name" value="SUGAR_TRANSPORT_2"/>
    <property type="match status" value="1"/>
</dbReference>
<feature type="transmembrane region" description="Helical" evidence="8">
    <location>
        <begin position="172"/>
        <end position="193"/>
    </location>
</feature>
<evidence type="ECO:0000256" key="8">
    <source>
        <dbReference type="SAM" id="Phobius"/>
    </source>
</evidence>
<dbReference type="InterPro" id="IPR005828">
    <property type="entry name" value="MFS_sugar_transport-like"/>
</dbReference>
<dbReference type="NCBIfam" id="TIGR00879">
    <property type="entry name" value="SP"/>
    <property type="match status" value="1"/>
</dbReference>
<keyword evidence="6 8" id="KW-0472">Membrane</keyword>
<evidence type="ECO:0000256" key="4">
    <source>
        <dbReference type="ARBA" id="ARBA00022692"/>
    </source>
</evidence>
<feature type="transmembrane region" description="Helical" evidence="8">
    <location>
        <begin position="303"/>
        <end position="320"/>
    </location>
</feature>
<gene>
    <name evidence="10" type="ORF">NECHADRAFT_33989</name>
</gene>
<dbReference type="OrthoDB" id="6612291at2759"/>
<dbReference type="InterPro" id="IPR005829">
    <property type="entry name" value="Sugar_transporter_CS"/>
</dbReference>
<comment type="similarity">
    <text evidence="2 7">Belongs to the major facilitator superfamily. Sugar transporter (TC 2.A.1.1) family.</text>
</comment>
<dbReference type="VEuPathDB" id="FungiDB:NECHADRAFT_33989"/>
<dbReference type="InParanoid" id="C7Z689"/>
<organism evidence="10 11">
    <name type="scientific">Fusarium vanettenii (strain ATCC MYA-4622 / CBS 123669 / FGSC 9596 / NRRL 45880 / 77-13-4)</name>
    <name type="common">Fusarium solani subsp. pisi</name>
    <dbReference type="NCBI Taxonomy" id="660122"/>
    <lineage>
        <taxon>Eukaryota</taxon>
        <taxon>Fungi</taxon>
        <taxon>Dikarya</taxon>
        <taxon>Ascomycota</taxon>
        <taxon>Pezizomycotina</taxon>
        <taxon>Sordariomycetes</taxon>
        <taxon>Hypocreomycetidae</taxon>
        <taxon>Hypocreales</taxon>
        <taxon>Nectriaceae</taxon>
        <taxon>Fusarium</taxon>
        <taxon>Fusarium solani species complex</taxon>
        <taxon>Fusarium vanettenii</taxon>
    </lineage>
</organism>
<dbReference type="RefSeq" id="XP_003046370.1">
    <property type="nucleotide sequence ID" value="XM_003046324.1"/>
</dbReference>
<keyword evidence="3 7" id="KW-0813">Transport</keyword>
<feature type="transmembrane region" description="Helical" evidence="8">
    <location>
        <begin position="145"/>
        <end position="166"/>
    </location>
</feature>
<dbReference type="OMA" id="IIVTWAY"/>
<keyword evidence="5 8" id="KW-1133">Transmembrane helix</keyword>
<evidence type="ECO:0000256" key="3">
    <source>
        <dbReference type="ARBA" id="ARBA00022448"/>
    </source>
</evidence>
<evidence type="ECO:0000313" key="11">
    <source>
        <dbReference type="Proteomes" id="UP000005206"/>
    </source>
</evidence>
<feature type="transmembrane region" description="Helical" evidence="8">
    <location>
        <begin position="80"/>
        <end position="98"/>
    </location>
</feature>
<dbReference type="InterPro" id="IPR050360">
    <property type="entry name" value="MFS_Sugar_Transporters"/>
</dbReference>
<dbReference type="PANTHER" id="PTHR48022:SF37">
    <property type="entry name" value="MAJOR FACILITATOR SUPERFAMILY (MFS) PROFILE DOMAIN-CONTAINING PROTEIN-RELATED"/>
    <property type="match status" value="1"/>
</dbReference>
<keyword evidence="4 8" id="KW-0812">Transmembrane</keyword>
<dbReference type="PANTHER" id="PTHR48022">
    <property type="entry name" value="PLASTIDIC GLUCOSE TRANSPORTER 4"/>
    <property type="match status" value="1"/>
</dbReference>
<sequence>MPSLAPRSYQLLVGVFASLGAFLFGYDLGVIAAVVASETFKSQFDPNTSEEGLVVSMFTAGAFFGAGAGGTLGDRIGRRGTIVVGAVVFLLGGGLQTGARNIHFLWTGRFISGLGVGVLCMIVPLYQAELAHPHIRGRITALQQLMIGVGAFVATWVGWGCFVNLGASSAQWRVPLAIQNIPAIVLAALTYLFPESPRWLADKGKDEETLHTLARLHANGNVEDPFVMAEYDEIRNSIQYEHQHAAKSYKELFKSRSAFRRLFLCCAIQASVQMTGVSAIQYYSPTIFKQIGIATDDTLKYQGISNGLAIVAQACAMLLIDRTGRRWPLIGGNLFNSVTFIIASILLAQFPPGASNNLSAQWGFIVITWLYNFSFSSTCGPLSWIIPAEVFDTNTRAKGVSIATIASFAFNTMIMITPKAMESIGYRFYFLFVVCNVTNALFFWVFLPETARRPLEQMNEIFSSKSWIAIGKSASYRGATTDVESHVDKTEVTHEAEKRQN</sequence>
<dbReference type="InterPro" id="IPR003663">
    <property type="entry name" value="Sugar/inositol_transpt"/>
</dbReference>
<dbReference type="InterPro" id="IPR020846">
    <property type="entry name" value="MFS_dom"/>
</dbReference>
<dbReference type="Proteomes" id="UP000005206">
    <property type="component" value="Chromosome 2"/>
</dbReference>
<feature type="transmembrane region" description="Helical" evidence="8">
    <location>
        <begin position="52"/>
        <end position="73"/>
    </location>
</feature>
<dbReference type="Pfam" id="PF00083">
    <property type="entry name" value="Sugar_tr"/>
    <property type="match status" value="1"/>
</dbReference>
<evidence type="ECO:0000256" key="5">
    <source>
        <dbReference type="ARBA" id="ARBA00022989"/>
    </source>
</evidence>
<feature type="domain" description="Major facilitator superfamily (MFS) profile" evidence="9">
    <location>
        <begin position="13"/>
        <end position="451"/>
    </location>
</feature>
<dbReference type="KEGG" id="nhe:NECHADRAFT_33989"/>
<dbReference type="eggNOG" id="KOG0254">
    <property type="taxonomic scope" value="Eukaryota"/>
</dbReference>
<evidence type="ECO:0000256" key="1">
    <source>
        <dbReference type="ARBA" id="ARBA00004141"/>
    </source>
</evidence>
<dbReference type="GO" id="GO:0005351">
    <property type="term" value="F:carbohydrate:proton symporter activity"/>
    <property type="evidence" value="ECO:0007669"/>
    <property type="project" value="TreeGrafter"/>
</dbReference>
<feature type="transmembrane region" description="Helical" evidence="8">
    <location>
        <begin position="397"/>
        <end position="416"/>
    </location>
</feature>
<dbReference type="SUPFAM" id="SSF103473">
    <property type="entry name" value="MFS general substrate transporter"/>
    <property type="match status" value="1"/>
</dbReference>
<dbReference type="Gene3D" id="1.20.1250.20">
    <property type="entry name" value="MFS general substrate transporter like domains"/>
    <property type="match status" value="1"/>
</dbReference>
<feature type="transmembrane region" description="Helical" evidence="8">
    <location>
        <begin position="428"/>
        <end position="447"/>
    </location>
</feature>
<evidence type="ECO:0000256" key="7">
    <source>
        <dbReference type="RuleBase" id="RU003346"/>
    </source>
</evidence>
<proteinExistence type="inferred from homology"/>
<feature type="transmembrane region" description="Helical" evidence="8">
    <location>
        <begin position="262"/>
        <end position="283"/>
    </location>
</feature>
<dbReference type="EMBL" id="GG698910">
    <property type="protein sequence ID" value="EEU40657.1"/>
    <property type="molecule type" value="Genomic_DNA"/>
</dbReference>
<dbReference type="GeneID" id="9667930"/>
<reference evidence="10 11" key="1">
    <citation type="journal article" date="2009" name="PLoS Genet.">
        <title>The genome of Nectria haematococca: contribution of supernumerary chromosomes to gene expansion.</title>
        <authorList>
            <person name="Coleman J.J."/>
            <person name="Rounsley S.D."/>
            <person name="Rodriguez-Carres M."/>
            <person name="Kuo A."/>
            <person name="Wasmann C.C."/>
            <person name="Grimwood J."/>
            <person name="Schmutz J."/>
            <person name="Taga M."/>
            <person name="White G.J."/>
            <person name="Zhou S."/>
            <person name="Schwartz D.C."/>
            <person name="Freitag M."/>
            <person name="Ma L.J."/>
            <person name="Danchin E.G."/>
            <person name="Henrissat B."/>
            <person name="Coutinho P.M."/>
            <person name="Nelson D.R."/>
            <person name="Straney D."/>
            <person name="Napoli C.A."/>
            <person name="Barker B.M."/>
            <person name="Gribskov M."/>
            <person name="Rep M."/>
            <person name="Kroken S."/>
            <person name="Molnar I."/>
            <person name="Rensing C."/>
            <person name="Kennell J.C."/>
            <person name="Zamora J."/>
            <person name="Farman M.L."/>
            <person name="Selker E.U."/>
            <person name="Salamov A."/>
            <person name="Shapiro H."/>
            <person name="Pangilinan J."/>
            <person name="Lindquist E."/>
            <person name="Lamers C."/>
            <person name="Grigoriev I.V."/>
            <person name="Geiser D.M."/>
            <person name="Covert S.F."/>
            <person name="Temporini E."/>
            <person name="Vanetten H.D."/>
        </authorList>
    </citation>
    <scope>NUCLEOTIDE SEQUENCE [LARGE SCALE GENOMIC DNA]</scope>
    <source>
        <strain evidence="11">ATCC MYA-4622 / CBS 123669 / FGSC 9596 / NRRL 45880 / 77-13-4</strain>
    </source>
</reference>
<comment type="subcellular location">
    <subcellularLocation>
        <location evidence="1">Membrane</location>
        <topology evidence="1">Multi-pass membrane protein</topology>
    </subcellularLocation>
</comment>
<dbReference type="HOGENOM" id="CLU_001265_30_13_1"/>
<dbReference type="PROSITE" id="PS50850">
    <property type="entry name" value="MFS"/>
    <property type="match status" value="1"/>
</dbReference>
<dbReference type="InterPro" id="IPR036259">
    <property type="entry name" value="MFS_trans_sf"/>
</dbReference>
<dbReference type="PRINTS" id="PR00171">
    <property type="entry name" value="SUGRTRNSPORT"/>
</dbReference>
<keyword evidence="11" id="KW-1185">Reference proteome</keyword>